<organism evidence="1 2">
    <name type="scientific">Datura stramonium</name>
    <name type="common">Jimsonweed</name>
    <name type="synonym">Common thornapple</name>
    <dbReference type="NCBI Taxonomy" id="4076"/>
    <lineage>
        <taxon>Eukaryota</taxon>
        <taxon>Viridiplantae</taxon>
        <taxon>Streptophyta</taxon>
        <taxon>Embryophyta</taxon>
        <taxon>Tracheophyta</taxon>
        <taxon>Spermatophyta</taxon>
        <taxon>Magnoliopsida</taxon>
        <taxon>eudicotyledons</taxon>
        <taxon>Gunneridae</taxon>
        <taxon>Pentapetalae</taxon>
        <taxon>asterids</taxon>
        <taxon>lamiids</taxon>
        <taxon>Solanales</taxon>
        <taxon>Solanaceae</taxon>
        <taxon>Solanoideae</taxon>
        <taxon>Datureae</taxon>
        <taxon>Datura</taxon>
    </lineage>
</organism>
<keyword evidence="2" id="KW-1185">Reference proteome</keyword>
<gene>
    <name evidence="1" type="ORF">HAX54_011799</name>
</gene>
<sequence>MSGECSRRLRSTDESESEICCSSFSTHTTVPAYDDQANAHVENDSRSYEIREAANRARCLIQMACLTLES</sequence>
<evidence type="ECO:0000313" key="1">
    <source>
        <dbReference type="EMBL" id="MCD7471391.1"/>
    </source>
</evidence>
<feature type="non-terminal residue" evidence="1">
    <location>
        <position position="70"/>
    </location>
</feature>
<protein>
    <submittedName>
        <fullName evidence="1">Uncharacterized protein</fullName>
    </submittedName>
</protein>
<dbReference type="EMBL" id="JACEIK010001676">
    <property type="protein sequence ID" value="MCD7471391.1"/>
    <property type="molecule type" value="Genomic_DNA"/>
</dbReference>
<proteinExistence type="predicted"/>
<name>A0ABS8TKJ9_DATST</name>
<accession>A0ABS8TKJ9</accession>
<evidence type="ECO:0000313" key="2">
    <source>
        <dbReference type="Proteomes" id="UP000823775"/>
    </source>
</evidence>
<reference evidence="1 2" key="1">
    <citation type="journal article" date="2021" name="BMC Genomics">
        <title>Datura genome reveals duplications of psychoactive alkaloid biosynthetic genes and high mutation rate following tissue culture.</title>
        <authorList>
            <person name="Rajewski A."/>
            <person name="Carter-House D."/>
            <person name="Stajich J."/>
            <person name="Litt A."/>
        </authorList>
    </citation>
    <scope>NUCLEOTIDE SEQUENCE [LARGE SCALE GENOMIC DNA]</scope>
    <source>
        <strain evidence="1">AR-01</strain>
    </source>
</reference>
<dbReference type="Proteomes" id="UP000823775">
    <property type="component" value="Unassembled WGS sequence"/>
</dbReference>
<comment type="caution">
    <text evidence="1">The sequence shown here is derived from an EMBL/GenBank/DDBJ whole genome shotgun (WGS) entry which is preliminary data.</text>
</comment>